<proteinExistence type="predicted"/>
<organism evidence="1 2">
    <name type="scientific">Arctium lappa</name>
    <name type="common">Greater burdock</name>
    <name type="synonym">Lappa major</name>
    <dbReference type="NCBI Taxonomy" id="4217"/>
    <lineage>
        <taxon>Eukaryota</taxon>
        <taxon>Viridiplantae</taxon>
        <taxon>Streptophyta</taxon>
        <taxon>Embryophyta</taxon>
        <taxon>Tracheophyta</taxon>
        <taxon>Spermatophyta</taxon>
        <taxon>Magnoliopsida</taxon>
        <taxon>eudicotyledons</taxon>
        <taxon>Gunneridae</taxon>
        <taxon>Pentapetalae</taxon>
        <taxon>asterids</taxon>
        <taxon>campanulids</taxon>
        <taxon>Asterales</taxon>
        <taxon>Asteraceae</taxon>
        <taxon>Carduoideae</taxon>
        <taxon>Cardueae</taxon>
        <taxon>Arctiinae</taxon>
        <taxon>Arctium</taxon>
    </lineage>
</organism>
<evidence type="ECO:0000313" key="2">
    <source>
        <dbReference type="Proteomes" id="UP001055879"/>
    </source>
</evidence>
<evidence type="ECO:0000313" key="1">
    <source>
        <dbReference type="EMBL" id="KAI3770078.1"/>
    </source>
</evidence>
<comment type="caution">
    <text evidence="1">The sequence shown here is derived from an EMBL/GenBank/DDBJ whole genome shotgun (WGS) entry which is preliminary data.</text>
</comment>
<reference evidence="1 2" key="2">
    <citation type="journal article" date="2022" name="Mol. Ecol. Resour.">
        <title>The genomes of chicory, endive, great burdock and yacon provide insights into Asteraceae paleo-polyploidization history and plant inulin production.</title>
        <authorList>
            <person name="Fan W."/>
            <person name="Wang S."/>
            <person name="Wang H."/>
            <person name="Wang A."/>
            <person name="Jiang F."/>
            <person name="Liu H."/>
            <person name="Zhao H."/>
            <person name="Xu D."/>
            <person name="Zhang Y."/>
        </authorList>
    </citation>
    <scope>NUCLEOTIDE SEQUENCE [LARGE SCALE GENOMIC DNA]</scope>
    <source>
        <strain evidence="2">cv. Niubang</strain>
    </source>
</reference>
<dbReference type="EMBL" id="CM042047">
    <property type="protein sequence ID" value="KAI3770078.1"/>
    <property type="molecule type" value="Genomic_DNA"/>
</dbReference>
<protein>
    <submittedName>
        <fullName evidence="1">Uncharacterized protein</fullName>
    </submittedName>
</protein>
<dbReference type="Proteomes" id="UP001055879">
    <property type="component" value="Linkage Group LG01"/>
</dbReference>
<gene>
    <name evidence="1" type="ORF">L6452_01199</name>
</gene>
<accession>A0ACB9FFG1</accession>
<reference evidence="2" key="1">
    <citation type="journal article" date="2022" name="Mol. Ecol. Resour.">
        <title>The genomes of chicory, endive, great burdock and yacon provide insights into Asteraceae palaeo-polyploidization history and plant inulin production.</title>
        <authorList>
            <person name="Fan W."/>
            <person name="Wang S."/>
            <person name="Wang H."/>
            <person name="Wang A."/>
            <person name="Jiang F."/>
            <person name="Liu H."/>
            <person name="Zhao H."/>
            <person name="Xu D."/>
            <person name="Zhang Y."/>
        </authorList>
    </citation>
    <scope>NUCLEOTIDE SEQUENCE [LARGE SCALE GENOMIC DNA]</scope>
    <source>
        <strain evidence="2">cv. Niubang</strain>
    </source>
</reference>
<sequence>MGKKIFMLPATQVDLTKVKYDPGEIEAPDMTGLWVWIFVKLLEMPLIGSVILTYLKKKNKIQEMLRETVIPEPPMFRPEFPPQEPEPGVVYLKEDGNPEDQVESATRCLPQYDPGTRCPTSESFRYWKIRDYAYSYRSKITTPSMVAEYVISAIEEFSNKKPATPLLISFDAMDVRKQAAASTLRFQEGKPLSILDGIFMAIKDDIDCYPHPTKGGTTWFHEVHTVEKDAVSVSRLRSCGVILVGKANMHEMGQGTTGNNLNHGTTRNPHNPERYTGGSSSGPAAIVASGICSAALGTDGGGSIRIPSSLCGVVGLKTTFGRTNLKGALCGGGTVEILGPIASTVEDIMLVYAAILGASPVDKMSLRPSIPCLPDLSPHENSSILGSMRLGKYTEWFNDVFSPDISTKCEDVLNLLSETHGCKILEVVIPELHQLRTCHLVSIGSESLASLTPHCHNGNYKKLTLDTRTNLALFGSFTASDYVTAQRLRRRLMYYHIEIFKMVDVIVTPTTGMTAPVIRPSALKSGETNLKVTGNLMHFILAGNVLGLPAISIPIGYDKQGLPIGLQIIGRPWGEATILRLAAAFEGLRAETKKPASYFDLLQGH</sequence>
<name>A0ACB9FFG1_ARCLA</name>
<keyword evidence="2" id="KW-1185">Reference proteome</keyword>